<dbReference type="InterPro" id="IPR024370">
    <property type="entry name" value="PBP_domain"/>
</dbReference>
<dbReference type="Proteomes" id="UP000199584">
    <property type="component" value="Unassembled WGS sequence"/>
</dbReference>
<dbReference type="STRING" id="39060.SAMN05660706_11930"/>
<dbReference type="EMBL" id="FOYM01000019">
    <property type="protein sequence ID" value="SFR09696.1"/>
    <property type="molecule type" value="Genomic_DNA"/>
</dbReference>
<keyword evidence="1" id="KW-0732">Signal</keyword>
<evidence type="ECO:0000259" key="2">
    <source>
        <dbReference type="Pfam" id="PF12849"/>
    </source>
</evidence>
<dbReference type="PANTHER" id="PTHR37945">
    <property type="entry name" value="EXTRACELLULAR TUNGSTATE BINDING PROTEIN"/>
    <property type="match status" value="1"/>
</dbReference>
<reference evidence="4" key="1">
    <citation type="submission" date="2016-10" db="EMBL/GenBank/DDBJ databases">
        <authorList>
            <person name="Varghese N."/>
            <person name="Submissions S."/>
        </authorList>
    </citation>
    <scope>NUCLEOTIDE SEQUENCE [LARGE SCALE GENOMIC DNA]</scope>
    <source>
        <strain evidence="4">DSM 3669</strain>
    </source>
</reference>
<evidence type="ECO:0000256" key="1">
    <source>
        <dbReference type="SAM" id="SignalP"/>
    </source>
</evidence>
<dbReference type="OrthoDB" id="186379at2"/>
<protein>
    <submittedName>
        <fullName evidence="3">Tungstate transport system substrate-binding protein</fullName>
    </submittedName>
</protein>
<proteinExistence type="predicted"/>
<feature type="chain" id="PRO_5039581711" evidence="1">
    <location>
        <begin position="19"/>
        <end position="289"/>
    </location>
</feature>
<evidence type="ECO:0000313" key="3">
    <source>
        <dbReference type="EMBL" id="SFR09696.1"/>
    </source>
</evidence>
<gene>
    <name evidence="3" type="ORF">SAMN05660706_11930</name>
</gene>
<dbReference type="Gene3D" id="3.40.190.10">
    <property type="entry name" value="Periplasmic binding protein-like II"/>
    <property type="match status" value="2"/>
</dbReference>
<dbReference type="AlphaFoldDB" id="A0A1I6DW82"/>
<feature type="signal peptide" evidence="1">
    <location>
        <begin position="1"/>
        <end position="18"/>
    </location>
</feature>
<evidence type="ECO:0000313" key="4">
    <source>
        <dbReference type="Proteomes" id="UP000199584"/>
    </source>
</evidence>
<dbReference type="SUPFAM" id="SSF53850">
    <property type="entry name" value="Periplasmic binding protein-like II"/>
    <property type="match status" value="1"/>
</dbReference>
<organism evidence="3 4">
    <name type="scientific">Desulfoscipio geothermicus DSM 3669</name>
    <dbReference type="NCBI Taxonomy" id="1121426"/>
    <lineage>
        <taxon>Bacteria</taxon>
        <taxon>Bacillati</taxon>
        <taxon>Bacillota</taxon>
        <taxon>Clostridia</taxon>
        <taxon>Eubacteriales</taxon>
        <taxon>Desulfallaceae</taxon>
        <taxon>Desulfoscipio</taxon>
    </lineage>
</organism>
<dbReference type="PROSITE" id="PS51257">
    <property type="entry name" value="PROKAR_LIPOPROTEIN"/>
    <property type="match status" value="1"/>
</dbReference>
<dbReference type="Pfam" id="PF12849">
    <property type="entry name" value="PBP_like_2"/>
    <property type="match status" value="1"/>
</dbReference>
<dbReference type="PANTHER" id="PTHR37945:SF1">
    <property type="entry name" value="EXTRACELLULAR TUNGSTATE BINDING PROTEIN"/>
    <property type="match status" value="1"/>
</dbReference>
<dbReference type="InterPro" id="IPR052738">
    <property type="entry name" value="ABC-Tungstate_binding"/>
</dbReference>
<sequence length="289" mass="31211">MRKRILALVILVLSVVLAAALAGCADKKEGADQPKQAGEPQNKEIILATTTSTQDSGLLDVLVPEFENQTGYKVKTVAVGTGAALKMGEQGNADVLLVHAPAAEKPLVDSGVAINYELVMHNDFVLLGPPNDPAQVKGTADVAEAFKKVADSGALFISRGDDSGTHKKELSIWKKAAVDPRGQEWYQETGQGMGASITVAGEKQGYILSDRGTYLAHSQNVDLQIVSEGDEILKNIYHVMQVNPEKFDRINGEGGKAFVDFMIDKETQQIIKDFGKDKFGQPLFFPDRL</sequence>
<dbReference type="RefSeq" id="WP_092484581.1">
    <property type="nucleotide sequence ID" value="NZ_FOYM01000019.1"/>
</dbReference>
<name>A0A1I6DW82_9FIRM</name>
<accession>A0A1I6DW82</accession>
<keyword evidence="4" id="KW-1185">Reference proteome</keyword>
<feature type="domain" description="PBP" evidence="2">
    <location>
        <begin position="37"/>
        <end position="266"/>
    </location>
</feature>